<evidence type="ECO:0000256" key="2">
    <source>
        <dbReference type="ARBA" id="ARBA00005810"/>
    </source>
</evidence>
<evidence type="ECO:0000256" key="8">
    <source>
        <dbReference type="ARBA" id="ARBA00022840"/>
    </source>
</evidence>
<organism evidence="14 15">
    <name type="scientific">Sphingobacterium kitahiroshimense</name>
    <dbReference type="NCBI Taxonomy" id="470446"/>
    <lineage>
        <taxon>Bacteria</taxon>
        <taxon>Pseudomonadati</taxon>
        <taxon>Bacteroidota</taxon>
        <taxon>Sphingobacteriia</taxon>
        <taxon>Sphingobacteriales</taxon>
        <taxon>Sphingobacteriaceae</taxon>
        <taxon>Sphingobacterium</taxon>
    </lineage>
</organism>
<keyword evidence="5 14" id="KW-0808">Transferase</keyword>
<dbReference type="PANTHER" id="PTHR43071">
    <property type="entry name" value="2-AMINO-4-HYDROXY-6-HYDROXYMETHYLDIHYDROPTERIDINE PYROPHOSPHOKINASE"/>
    <property type="match status" value="1"/>
</dbReference>
<evidence type="ECO:0000259" key="13">
    <source>
        <dbReference type="PROSITE" id="PS00794"/>
    </source>
</evidence>
<evidence type="ECO:0000256" key="9">
    <source>
        <dbReference type="ARBA" id="ARBA00022909"/>
    </source>
</evidence>
<comment type="similarity">
    <text evidence="2">Belongs to the HPPK family.</text>
</comment>
<evidence type="ECO:0000256" key="10">
    <source>
        <dbReference type="ARBA" id="ARBA00029409"/>
    </source>
</evidence>
<feature type="domain" description="7,8-dihydro-6-hydroxymethylpterin-pyrophosphokinase" evidence="13">
    <location>
        <begin position="87"/>
        <end position="98"/>
    </location>
</feature>
<keyword evidence="15" id="KW-1185">Reference proteome</keyword>
<dbReference type="Gene3D" id="3.30.70.560">
    <property type="entry name" value="7,8-Dihydro-6-hydroxymethylpterin-pyrophosphokinase HPPK"/>
    <property type="match status" value="1"/>
</dbReference>
<dbReference type="CDD" id="cd00483">
    <property type="entry name" value="HPPK"/>
    <property type="match status" value="1"/>
</dbReference>
<keyword evidence="7" id="KW-0418">Kinase</keyword>
<evidence type="ECO:0000256" key="6">
    <source>
        <dbReference type="ARBA" id="ARBA00022741"/>
    </source>
</evidence>
<keyword evidence="6" id="KW-0547">Nucleotide-binding</keyword>
<dbReference type="InterPro" id="IPR035907">
    <property type="entry name" value="Hppk_sf"/>
</dbReference>
<dbReference type="SUPFAM" id="SSF55083">
    <property type="entry name" value="6-hydroxymethyl-7,8-dihydropterin pyrophosphokinase, HPPK"/>
    <property type="match status" value="1"/>
</dbReference>
<gene>
    <name evidence="14" type="primary">folK</name>
    <name evidence="14" type="ORF">ABE541_24420</name>
</gene>
<evidence type="ECO:0000256" key="12">
    <source>
        <dbReference type="ARBA" id="ARBA00033413"/>
    </source>
</evidence>
<dbReference type="NCBIfam" id="TIGR01498">
    <property type="entry name" value="folK"/>
    <property type="match status" value="1"/>
</dbReference>
<evidence type="ECO:0000256" key="5">
    <source>
        <dbReference type="ARBA" id="ARBA00022679"/>
    </source>
</evidence>
<dbReference type="EMBL" id="JBDJNQ010000017">
    <property type="protein sequence ID" value="MEN5380431.1"/>
    <property type="molecule type" value="Genomic_DNA"/>
</dbReference>
<accession>A0ABV0C0G1</accession>
<proteinExistence type="inferred from homology"/>
<evidence type="ECO:0000256" key="11">
    <source>
        <dbReference type="ARBA" id="ARBA00029766"/>
    </source>
</evidence>
<dbReference type="GO" id="GO:0003848">
    <property type="term" value="F:2-amino-4-hydroxy-6-hydroxymethyldihydropteridine diphosphokinase activity"/>
    <property type="evidence" value="ECO:0007669"/>
    <property type="project" value="UniProtKB-EC"/>
</dbReference>
<protein>
    <recommendedName>
        <fullName evidence="4">2-amino-4-hydroxy-6-hydroxymethyldihydropteridine pyrophosphokinase</fullName>
        <ecNumber evidence="3">2.7.6.3</ecNumber>
    </recommendedName>
    <alternativeName>
        <fullName evidence="11">6-hydroxymethyl-7,8-dihydropterin pyrophosphokinase</fullName>
    </alternativeName>
    <alternativeName>
        <fullName evidence="12">7,8-dihydro-6-hydroxymethylpterin-pyrophosphokinase</fullName>
    </alternativeName>
</protein>
<reference evidence="14 15" key="1">
    <citation type="submission" date="2024-04" db="EMBL/GenBank/DDBJ databases">
        <title>WGS of bacteria from Torrens River.</title>
        <authorList>
            <person name="Wyrsch E.R."/>
            <person name="Drigo B."/>
        </authorList>
    </citation>
    <scope>NUCLEOTIDE SEQUENCE [LARGE SCALE GENOMIC DNA]</scope>
    <source>
        <strain evidence="14 15">TWI391</strain>
    </source>
</reference>
<evidence type="ECO:0000313" key="14">
    <source>
        <dbReference type="EMBL" id="MEN5380431.1"/>
    </source>
</evidence>
<evidence type="ECO:0000256" key="3">
    <source>
        <dbReference type="ARBA" id="ARBA00013253"/>
    </source>
</evidence>
<dbReference type="PROSITE" id="PS00794">
    <property type="entry name" value="HPPK"/>
    <property type="match status" value="1"/>
</dbReference>
<evidence type="ECO:0000313" key="15">
    <source>
        <dbReference type="Proteomes" id="UP001409291"/>
    </source>
</evidence>
<keyword evidence="8" id="KW-0067">ATP-binding</keyword>
<dbReference type="Proteomes" id="UP001409291">
    <property type="component" value="Unassembled WGS sequence"/>
</dbReference>
<name>A0ABV0C0G1_9SPHI</name>
<dbReference type="PANTHER" id="PTHR43071:SF1">
    <property type="entry name" value="2-AMINO-4-HYDROXY-6-HYDROXYMETHYLDIHYDROPTERIDINE PYROPHOSPHOKINASE"/>
    <property type="match status" value="1"/>
</dbReference>
<comment type="function">
    <text evidence="10">Catalyzes the transfer of pyrophosphate from adenosine triphosphate (ATP) to 6-hydroxymethyl-7,8-dihydropterin, an enzymatic step in folate biosynthesis pathway.</text>
</comment>
<dbReference type="InterPro" id="IPR000550">
    <property type="entry name" value="Hppk"/>
</dbReference>
<comment type="caution">
    <text evidence="14">The sequence shown here is derived from an EMBL/GenBank/DDBJ whole genome shotgun (WGS) entry which is preliminary data.</text>
</comment>
<dbReference type="Pfam" id="PF01288">
    <property type="entry name" value="HPPK"/>
    <property type="match status" value="1"/>
</dbReference>
<evidence type="ECO:0000256" key="7">
    <source>
        <dbReference type="ARBA" id="ARBA00022777"/>
    </source>
</evidence>
<evidence type="ECO:0000256" key="1">
    <source>
        <dbReference type="ARBA" id="ARBA00005051"/>
    </source>
</evidence>
<dbReference type="EC" id="2.7.6.3" evidence="3"/>
<keyword evidence="9" id="KW-0289">Folate biosynthesis</keyword>
<dbReference type="RefSeq" id="WP_183915618.1">
    <property type="nucleotide sequence ID" value="NZ_JBDJLH010000006.1"/>
</dbReference>
<comment type="pathway">
    <text evidence="1">Cofactor biosynthesis; tetrahydrofolate biosynthesis; 2-amino-4-hydroxy-6-hydroxymethyl-7,8-dihydropteridine diphosphate from 7,8-dihydroneopterin triphosphate: step 4/4.</text>
</comment>
<evidence type="ECO:0000256" key="4">
    <source>
        <dbReference type="ARBA" id="ARBA00016218"/>
    </source>
</evidence>
<sequence length="163" mass="18484">MKSIYILLGANLGDRLMQLNSALSALEDSLGNIAKVSAIVETEAWGVEDQPSFLNQVIEVKTFLNPIEALEICQSIENQLGRVRSEKWGARVIDIDILYYENEQINLPNLQIPHPYIQDRKFTLIPLVQIAPEYIHPILKKSNKELLAICTDPLDVNIYKKNV</sequence>